<dbReference type="EMBL" id="KQ414609">
    <property type="protein sequence ID" value="KOC69287.1"/>
    <property type="molecule type" value="Genomic_DNA"/>
</dbReference>
<evidence type="ECO:0000313" key="3">
    <source>
        <dbReference type="Proteomes" id="UP000053825"/>
    </source>
</evidence>
<name>A0A0L7RE87_9HYME</name>
<reference evidence="2 3" key="1">
    <citation type="submission" date="2015-07" db="EMBL/GenBank/DDBJ databases">
        <title>The genome of Habropoda laboriosa.</title>
        <authorList>
            <person name="Pan H."/>
            <person name="Kapheim K."/>
        </authorList>
    </citation>
    <scope>NUCLEOTIDE SEQUENCE [LARGE SCALE GENOMIC DNA]</scope>
    <source>
        <strain evidence="2">0110345459</strain>
    </source>
</reference>
<evidence type="ECO:0008006" key="4">
    <source>
        <dbReference type="Google" id="ProtNLM"/>
    </source>
</evidence>
<protein>
    <recommendedName>
        <fullName evidence="4">Histone-lysine N-methyltransferase SETMAR</fullName>
    </recommendedName>
</protein>
<dbReference type="EMBL" id="KQ414609">
    <property type="protein sequence ID" value="KOC69286.1"/>
    <property type="molecule type" value="Genomic_DNA"/>
</dbReference>
<gene>
    <name evidence="1" type="ORF">WH47_05949</name>
    <name evidence="2" type="ORF">WH47_05950</name>
</gene>
<sequence>MRLRRIVSHYYCKGKSIVQSRKKCRSGRLMKVDNDRIQALAENDPHKTTREIAEINIENYLHNLGCISRSGAAQVENTRRHFGQSNSLEFR</sequence>
<evidence type="ECO:0000313" key="2">
    <source>
        <dbReference type="EMBL" id="KOC69287.1"/>
    </source>
</evidence>
<keyword evidence="3" id="KW-1185">Reference proteome</keyword>
<evidence type="ECO:0000313" key="1">
    <source>
        <dbReference type="EMBL" id="KOC69286.1"/>
    </source>
</evidence>
<accession>A0A0L7RE87</accession>
<proteinExistence type="predicted"/>
<dbReference type="AlphaFoldDB" id="A0A0L7RE87"/>
<dbReference type="Proteomes" id="UP000053825">
    <property type="component" value="Unassembled WGS sequence"/>
</dbReference>
<organism evidence="2 3">
    <name type="scientific">Habropoda laboriosa</name>
    <dbReference type="NCBI Taxonomy" id="597456"/>
    <lineage>
        <taxon>Eukaryota</taxon>
        <taxon>Metazoa</taxon>
        <taxon>Ecdysozoa</taxon>
        <taxon>Arthropoda</taxon>
        <taxon>Hexapoda</taxon>
        <taxon>Insecta</taxon>
        <taxon>Pterygota</taxon>
        <taxon>Neoptera</taxon>
        <taxon>Endopterygota</taxon>
        <taxon>Hymenoptera</taxon>
        <taxon>Apocrita</taxon>
        <taxon>Aculeata</taxon>
        <taxon>Apoidea</taxon>
        <taxon>Anthophila</taxon>
        <taxon>Apidae</taxon>
        <taxon>Habropoda</taxon>
    </lineage>
</organism>